<evidence type="ECO:0000256" key="3">
    <source>
        <dbReference type="SAM" id="SignalP"/>
    </source>
</evidence>
<proteinExistence type="predicted"/>
<sequence>MINRFARIALAAVLACLAVLLVGCGGKDSAKPTGPGSSPPVSAPASAPAWAKGMATVPAAQLPPEARSTLKLIDKGGPFPYSKDGVVFGNFEKLLPQHKRGYYHEYTVDTPGSRDRGARRLITGQGGEFYYTGDHYKTFKAVLR</sequence>
<organism evidence="4 5">
    <name type="scientific">Streptomyces xanthochromogenes</name>
    <dbReference type="NCBI Taxonomy" id="67384"/>
    <lineage>
        <taxon>Bacteria</taxon>
        <taxon>Bacillati</taxon>
        <taxon>Actinomycetota</taxon>
        <taxon>Actinomycetes</taxon>
        <taxon>Kitasatosporales</taxon>
        <taxon>Streptomycetaceae</taxon>
        <taxon>Streptomyces</taxon>
    </lineage>
</organism>
<keyword evidence="2" id="KW-0378">Hydrolase</keyword>
<protein>
    <submittedName>
        <fullName evidence="4">Uncharacterized protein</fullName>
    </submittedName>
</protein>
<dbReference type="Pfam" id="PF00545">
    <property type="entry name" value="Ribonuclease"/>
    <property type="match status" value="1"/>
</dbReference>
<keyword evidence="5" id="KW-1185">Reference proteome</keyword>
<name>A0ABQ3AWC1_9ACTN</name>
<evidence type="ECO:0000256" key="1">
    <source>
        <dbReference type="ARBA" id="ARBA00022722"/>
    </source>
</evidence>
<dbReference type="Gene3D" id="3.10.450.30">
    <property type="entry name" value="Microbial ribonucleases"/>
    <property type="match status" value="1"/>
</dbReference>
<dbReference type="CDD" id="cd00607">
    <property type="entry name" value="RNase_Sa"/>
    <property type="match status" value="1"/>
</dbReference>
<gene>
    <name evidence="4" type="ORF">GCM10010326_73480</name>
</gene>
<comment type="caution">
    <text evidence="4">The sequence shown here is derived from an EMBL/GenBank/DDBJ whole genome shotgun (WGS) entry which is preliminary data.</text>
</comment>
<dbReference type="Proteomes" id="UP000600946">
    <property type="component" value="Unassembled WGS sequence"/>
</dbReference>
<accession>A0ABQ3AWC1</accession>
<feature type="signal peptide" evidence="3">
    <location>
        <begin position="1"/>
        <end position="30"/>
    </location>
</feature>
<evidence type="ECO:0000313" key="4">
    <source>
        <dbReference type="EMBL" id="GGY68292.1"/>
    </source>
</evidence>
<dbReference type="SUPFAM" id="SSF53933">
    <property type="entry name" value="Microbial ribonucleases"/>
    <property type="match status" value="1"/>
</dbReference>
<dbReference type="InterPro" id="IPR000026">
    <property type="entry name" value="N1-like"/>
</dbReference>
<feature type="chain" id="PRO_5045675785" evidence="3">
    <location>
        <begin position="31"/>
        <end position="144"/>
    </location>
</feature>
<keyword evidence="1" id="KW-0540">Nuclease</keyword>
<evidence type="ECO:0000256" key="2">
    <source>
        <dbReference type="ARBA" id="ARBA00022801"/>
    </source>
</evidence>
<dbReference type="InterPro" id="IPR016191">
    <property type="entry name" value="Ribonuclease/ribotoxin"/>
</dbReference>
<dbReference type="GeneID" id="96295193"/>
<dbReference type="PROSITE" id="PS51257">
    <property type="entry name" value="PROKAR_LIPOPROTEIN"/>
    <property type="match status" value="1"/>
</dbReference>
<reference evidence="5" key="1">
    <citation type="journal article" date="2019" name="Int. J. Syst. Evol. Microbiol.">
        <title>The Global Catalogue of Microorganisms (GCM) 10K type strain sequencing project: providing services to taxonomists for standard genome sequencing and annotation.</title>
        <authorList>
            <consortium name="The Broad Institute Genomics Platform"/>
            <consortium name="The Broad Institute Genome Sequencing Center for Infectious Disease"/>
            <person name="Wu L."/>
            <person name="Ma J."/>
        </authorList>
    </citation>
    <scope>NUCLEOTIDE SEQUENCE [LARGE SCALE GENOMIC DNA]</scope>
    <source>
        <strain evidence="5">JCM 4594</strain>
    </source>
</reference>
<dbReference type="RefSeq" id="WP_189766062.1">
    <property type="nucleotide sequence ID" value="NZ_BMUU01000020.1"/>
</dbReference>
<dbReference type="EMBL" id="BMUU01000020">
    <property type="protein sequence ID" value="GGY68292.1"/>
    <property type="molecule type" value="Genomic_DNA"/>
</dbReference>
<keyword evidence="3" id="KW-0732">Signal</keyword>
<evidence type="ECO:0000313" key="5">
    <source>
        <dbReference type="Proteomes" id="UP000600946"/>
    </source>
</evidence>